<evidence type="ECO:0000313" key="3">
    <source>
        <dbReference type="EMBL" id="SDC08297.1"/>
    </source>
</evidence>
<protein>
    <submittedName>
        <fullName evidence="3">Restriction system protein</fullName>
    </submittedName>
</protein>
<dbReference type="Pfam" id="PF04471">
    <property type="entry name" value="Mrr_cat"/>
    <property type="match status" value="1"/>
</dbReference>
<dbReference type="GO" id="GO:0015666">
    <property type="term" value="F:restriction endodeoxyribonuclease activity"/>
    <property type="evidence" value="ECO:0007669"/>
    <property type="project" value="TreeGrafter"/>
</dbReference>
<dbReference type="AlphaFoldDB" id="A0A1G6IP78"/>
<dbReference type="InterPro" id="IPR011856">
    <property type="entry name" value="tRNA_endonuc-like_dom_sf"/>
</dbReference>
<evidence type="ECO:0000259" key="2">
    <source>
        <dbReference type="Pfam" id="PF04471"/>
    </source>
</evidence>
<evidence type="ECO:0000313" key="4">
    <source>
        <dbReference type="Proteomes" id="UP000199086"/>
    </source>
</evidence>
<name>A0A1G6IP78_9ACTN</name>
<accession>A0A1G6IP78</accession>
<dbReference type="Gene3D" id="3.40.1350.10">
    <property type="match status" value="1"/>
</dbReference>
<dbReference type="PANTHER" id="PTHR30015:SF7">
    <property type="entry name" value="TYPE IV METHYL-DIRECTED RESTRICTION ENZYME ECOKMRR"/>
    <property type="match status" value="1"/>
</dbReference>
<dbReference type="InterPro" id="IPR011335">
    <property type="entry name" value="Restrct_endonuc-II-like"/>
</dbReference>
<keyword evidence="4" id="KW-1185">Reference proteome</keyword>
<dbReference type="STRING" id="1577474.GA0111570_1206"/>
<feature type="domain" description="Restriction endonuclease type IV Mrr" evidence="2">
    <location>
        <begin position="217"/>
        <end position="329"/>
    </location>
</feature>
<dbReference type="SUPFAM" id="SSF52980">
    <property type="entry name" value="Restriction endonuclease-like"/>
    <property type="match status" value="1"/>
</dbReference>
<dbReference type="PANTHER" id="PTHR30015">
    <property type="entry name" value="MRR RESTRICTION SYSTEM PROTEIN"/>
    <property type="match status" value="1"/>
</dbReference>
<dbReference type="Proteomes" id="UP000199086">
    <property type="component" value="Unassembled WGS sequence"/>
</dbReference>
<reference evidence="3 4" key="1">
    <citation type="submission" date="2016-06" db="EMBL/GenBank/DDBJ databases">
        <authorList>
            <person name="Olsen C.W."/>
            <person name="Carey S."/>
            <person name="Hinshaw L."/>
            <person name="Karasin A.I."/>
        </authorList>
    </citation>
    <scope>NUCLEOTIDE SEQUENCE [LARGE SCALE GENOMIC DNA]</scope>
    <source>
        <strain evidence="3 4">LZ-22</strain>
    </source>
</reference>
<dbReference type="InterPro" id="IPR052906">
    <property type="entry name" value="Type_IV_Methyl-Rstrct_Enzyme"/>
</dbReference>
<evidence type="ECO:0000256" key="1">
    <source>
        <dbReference type="SAM" id="MobiDB-lite"/>
    </source>
</evidence>
<dbReference type="RefSeq" id="WP_217634247.1">
    <property type="nucleotide sequence ID" value="NZ_FMYF01000020.1"/>
</dbReference>
<dbReference type="InterPro" id="IPR007560">
    <property type="entry name" value="Restrct_endonuc_IV_Mrr"/>
</dbReference>
<dbReference type="InterPro" id="IPR016984">
    <property type="entry name" value="UCP031853"/>
</dbReference>
<dbReference type="EMBL" id="FMYF01000020">
    <property type="protein sequence ID" value="SDC08297.1"/>
    <property type="molecule type" value="Genomic_DNA"/>
</dbReference>
<proteinExistence type="predicted"/>
<dbReference type="GO" id="GO:0009307">
    <property type="term" value="P:DNA restriction-modification system"/>
    <property type="evidence" value="ECO:0007669"/>
    <property type="project" value="InterPro"/>
</dbReference>
<sequence length="360" mass="39239">MTNAWVVRAGSQGEHEQFNLENQVATISFQMVGDVTSCQRREDVRAIVDAAYPEDPGARRANTTGQVWAFRASIKPGDLVVMPSKLRPGYLYLGRCTGPFRYDAQETNASRRKQLPVEWKSDPVAKSAIKDDLLNSLNSIGTVFNPTRNNAAARLEQVWLTSEDPGNGSYGSSIASVNHPAASSPTSGDDGPGDVRDPETVPTLEAIRDRIRTHLVENFSGHKLTRLVADILEALGFSCEVSPAGPDGGVDILAGRGPLGLDSPTLIVEVKSEPGPVGAPVVRGLHSARTQHNSDQALLVAWGGVTNAARKEFERDRTFFRVWDAEEVLDRLFATYDRLPRDTQGKIPLKQAWVLDEETA</sequence>
<organism evidence="3 4">
    <name type="scientific">Raineyella antarctica</name>
    <dbReference type="NCBI Taxonomy" id="1577474"/>
    <lineage>
        <taxon>Bacteria</taxon>
        <taxon>Bacillati</taxon>
        <taxon>Actinomycetota</taxon>
        <taxon>Actinomycetes</taxon>
        <taxon>Propionibacteriales</taxon>
        <taxon>Propionibacteriaceae</taxon>
        <taxon>Raineyella</taxon>
    </lineage>
</organism>
<gene>
    <name evidence="3" type="ORF">GA0111570_1206</name>
</gene>
<feature type="compositionally biased region" description="Polar residues" evidence="1">
    <location>
        <begin position="170"/>
        <end position="187"/>
    </location>
</feature>
<dbReference type="GO" id="GO:0003677">
    <property type="term" value="F:DNA binding"/>
    <property type="evidence" value="ECO:0007669"/>
    <property type="project" value="InterPro"/>
</dbReference>
<dbReference type="PIRSF" id="PIRSF031853">
    <property type="entry name" value="UPC031853"/>
    <property type="match status" value="1"/>
</dbReference>
<feature type="region of interest" description="Disordered" evidence="1">
    <location>
        <begin position="170"/>
        <end position="199"/>
    </location>
</feature>